<dbReference type="InParanoid" id="M1ZME3"/>
<proteinExistence type="predicted"/>
<dbReference type="Proteomes" id="UP000002668">
    <property type="component" value="Genome"/>
</dbReference>
<dbReference type="VEuPathDB" id="FungiDB:Lema_uP124770.1"/>
<gene>
    <name evidence="1" type="ORF">Lema_uP124770.1</name>
</gene>
<sequence length="76" mass="8498">MRGSSQSTKELLANLKFEYLPKPRWDLEALFAIPEIAGLLNFKARPLGGKFEAKSCPSNSENRWLGPASLKLFFGL</sequence>
<evidence type="ECO:0000313" key="1">
    <source>
        <dbReference type="EMBL" id="CCT61073.1"/>
    </source>
</evidence>
<dbReference type="AlphaFoldDB" id="M1ZME3"/>
<keyword evidence="2" id="KW-1185">Reference proteome</keyword>
<dbReference type="EMBL" id="FP929064">
    <property type="protein sequence ID" value="CCT61073.1"/>
    <property type="molecule type" value="Genomic_DNA"/>
</dbReference>
<accession>M1ZME3</accession>
<protein>
    <submittedName>
        <fullName evidence="1">Uncharacterized protein</fullName>
    </submittedName>
</protein>
<reference evidence="1 2" key="1">
    <citation type="journal article" date="2011" name="Nat. Commun.">
        <title>Effector diversification within compartments of the Leptosphaeria maculans genome affected by Repeat-Induced Point mutations.</title>
        <authorList>
            <person name="Rouxel T."/>
            <person name="Grandaubert J."/>
            <person name="Hane J.K."/>
            <person name="Hoede C."/>
            <person name="van de Wouw A.P."/>
            <person name="Couloux A."/>
            <person name="Dominguez V."/>
            <person name="Anthouard V."/>
            <person name="Bally P."/>
            <person name="Bourras S."/>
            <person name="Cozijnsen A.J."/>
            <person name="Ciuffetti L.M."/>
            <person name="Degrave A."/>
            <person name="Dilmaghani A."/>
            <person name="Duret L."/>
            <person name="Fudal I."/>
            <person name="Goodwin S.B."/>
            <person name="Gout L."/>
            <person name="Glaser N."/>
            <person name="Linglin J."/>
            <person name="Kema G.H.J."/>
            <person name="Lapalu N."/>
            <person name="Lawrence C.B."/>
            <person name="May K."/>
            <person name="Meyer M."/>
            <person name="Ollivier B."/>
            <person name="Poulain J."/>
            <person name="Schoch C.L."/>
            <person name="Simon A."/>
            <person name="Spatafora J.W."/>
            <person name="Stachowiak A."/>
            <person name="Turgeon B.G."/>
            <person name="Tyler B.M."/>
            <person name="Vincent D."/>
            <person name="Weissenbach J."/>
            <person name="Amselem J."/>
            <person name="Quesneville H."/>
            <person name="Oliver R.P."/>
            <person name="Wincker P."/>
            <person name="Balesdent M.-H."/>
            <person name="Howlett B.J."/>
        </authorList>
    </citation>
    <scope>NUCLEOTIDE SEQUENCE [LARGE SCALE GENOMIC DNA]</scope>
    <source>
        <strain evidence="2">JN3 / isolate v23.1.3 / race Av1-4-5-6-7-8</strain>
    </source>
</reference>
<organism evidence="1 2">
    <name type="scientific">Leptosphaeria maculans (strain JN3 / isolate v23.1.3 / race Av1-4-5-6-7-8)</name>
    <name type="common">Blackleg fungus</name>
    <name type="synonym">Phoma lingam</name>
    <dbReference type="NCBI Taxonomy" id="985895"/>
    <lineage>
        <taxon>Eukaryota</taxon>
        <taxon>Fungi</taxon>
        <taxon>Dikarya</taxon>
        <taxon>Ascomycota</taxon>
        <taxon>Pezizomycotina</taxon>
        <taxon>Dothideomycetes</taxon>
        <taxon>Pleosporomycetidae</taxon>
        <taxon>Pleosporales</taxon>
        <taxon>Pleosporineae</taxon>
        <taxon>Leptosphaeriaceae</taxon>
        <taxon>Plenodomus</taxon>
        <taxon>Plenodomus lingam/Leptosphaeria maculans species complex</taxon>
    </lineage>
</organism>
<name>M1ZME3_LEPMJ</name>
<evidence type="ECO:0000313" key="2">
    <source>
        <dbReference type="Proteomes" id="UP000002668"/>
    </source>
</evidence>